<feature type="domain" description="Antitoxin SocA-like Panacea" evidence="1">
    <location>
        <begin position="29"/>
        <end position="121"/>
    </location>
</feature>
<comment type="caution">
    <text evidence="2">The sequence shown here is derived from an EMBL/GenBank/DDBJ whole genome shotgun (WGS) entry which is preliminary data.</text>
</comment>
<sequence length="195" mass="22690">MIDCLIVARYFIVKTYEDGIEAEMTNMKVQKLLYYTQCLHLALYDEPLFNEEIQPRRYGPVCPPAYRFYSEFEANQLPIPSKEFLLQIPNEKKELLEEVWEYFGGYHAYGLSGMTHLEFPWLKARKGLLPQASSTKPILLEDMKALGYQKLDVIERDNPAYESVMSEVLKDTSTNQSSTRISKGEVRDWLNSLLD</sequence>
<dbReference type="InterPro" id="IPR025272">
    <property type="entry name" value="SocA_Panacea"/>
</dbReference>
<evidence type="ECO:0000313" key="2">
    <source>
        <dbReference type="EMBL" id="MBD2772340.1"/>
    </source>
</evidence>
<keyword evidence="3" id="KW-1185">Reference proteome</keyword>
<evidence type="ECO:0000313" key="3">
    <source>
        <dbReference type="Proteomes" id="UP000629098"/>
    </source>
</evidence>
<dbReference type="Proteomes" id="UP000629098">
    <property type="component" value="Unassembled WGS sequence"/>
</dbReference>
<dbReference type="EMBL" id="JACXAE010000039">
    <property type="protein sequence ID" value="MBD2772340.1"/>
    <property type="molecule type" value="Genomic_DNA"/>
</dbReference>
<proteinExistence type="predicted"/>
<organism evidence="2 3">
    <name type="scientific">Iningainema tapete BLCC-T55</name>
    <dbReference type="NCBI Taxonomy" id="2748662"/>
    <lineage>
        <taxon>Bacteria</taxon>
        <taxon>Bacillati</taxon>
        <taxon>Cyanobacteriota</taxon>
        <taxon>Cyanophyceae</taxon>
        <taxon>Nostocales</taxon>
        <taxon>Scytonemataceae</taxon>
        <taxon>Iningainema tapete</taxon>
    </lineage>
</organism>
<gene>
    <name evidence="2" type="ORF">ICL16_09705</name>
</gene>
<accession>A0A8J6XBP8</accession>
<reference evidence="2" key="1">
    <citation type="submission" date="2020-09" db="EMBL/GenBank/DDBJ databases">
        <title>Iningainema tapete sp. nov. (Scytonemataceae, Cyanobacteria) from greenhouses in central Florida (USA) produces two types of nodularin with biosynthetic potential for microcystin-LR and anabaenopeptins.</title>
        <authorList>
            <person name="Berthold D.E."/>
            <person name="Lefler F.W."/>
            <person name="Huang I.-S."/>
            <person name="Abdulla H."/>
            <person name="Zimba P.V."/>
            <person name="Laughinghouse H.D. IV."/>
        </authorList>
    </citation>
    <scope>NUCLEOTIDE SEQUENCE</scope>
    <source>
        <strain evidence="2">BLCCT55</strain>
    </source>
</reference>
<dbReference type="AlphaFoldDB" id="A0A8J6XBP8"/>
<evidence type="ECO:0000259" key="1">
    <source>
        <dbReference type="Pfam" id="PF13274"/>
    </source>
</evidence>
<dbReference type="RefSeq" id="WP_190826782.1">
    <property type="nucleotide sequence ID" value="NZ_CAWPPI010000039.1"/>
</dbReference>
<protein>
    <submittedName>
        <fullName evidence="2">DUF4065 domain-containing protein</fullName>
    </submittedName>
</protein>
<name>A0A8J6XBP8_9CYAN</name>
<dbReference type="Pfam" id="PF13274">
    <property type="entry name" value="SocA_Panacea"/>
    <property type="match status" value="1"/>
</dbReference>